<evidence type="ECO:0000259" key="1">
    <source>
        <dbReference type="Pfam" id="PF13625"/>
    </source>
</evidence>
<organism evidence="2 3">
    <name type="scientific">Paramicrobacterium agarici</name>
    <dbReference type="NCBI Taxonomy" id="630514"/>
    <lineage>
        <taxon>Bacteria</taxon>
        <taxon>Bacillati</taxon>
        <taxon>Actinomycetota</taxon>
        <taxon>Actinomycetes</taxon>
        <taxon>Micrococcales</taxon>
        <taxon>Microbacteriaceae</taxon>
        <taxon>Paramicrobacterium</taxon>
    </lineage>
</organism>
<keyword evidence="2" id="KW-0547">Nucleotide-binding</keyword>
<gene>
    <name evidence="2" type="ORF">ATJ78_1744</name>
</gene>
<accession>A0A2A9DW45</accession>
<dbReference type="GO" id="GO:0004386">
    <property type="term" value="F:helicase activity"/>
    <property type="evidence" value="ECO:0007669"/>
    <property type="project" value="UniProtKB-KW"/>
</dbReference>
<keyword evidence="2" id="KW-0067">ATP-binding</keyword>
<feature type="domain" description="Helicase XPB/Ssl2 N-terminal" evidence="1">
    <location>
        <begin position="347"/>
        <end position="474"/>
    </location>
</feature>
<dbReference type="EMBL" id="PDJE01000001">
    <property type="protein sequence ID" value="PFG30804.1"/>
    <property type="molecule type" value="Genomic_DNA"/>
</dbReference>
<dbReference type="AlphaFoldDB" id="A0A2A9DW45"/>
<evidence type="ECO:0000313" key="2">
    <source>
        <dbReference type="EMBL" id="PFG30804.1"/>
    </source>
</evidence>
<reference evidence="2 3" key="1">
    <citation type="submission" date="2017-10" db="EMBL/GenBank/DDBJ databases">
        <title>Sequencing the genomes of 1000 actinobacteria strains.</title>
        <authorList>
            <person name="Klenk H.-P."/>
        </authorList>
    </citation>
    <scope>NUCLEOTIDE SEQUENCE [LARGE SCALE GENOMIC DNA]</scope>
    <source>
        <strain evidence="2 3">DSM 21798</strain>
    </source>
</reference>
<comment type="caution">
    <text evidence="2">The sequence shown here is derived from an EMBL/GenBank/DDBJ whole genome shotgun (WGS) entry which is preliminary data.</text>
</comment>
<dbReference type="Proteomes" id="UP000221369">
    <property type="component" value="Unassembled WGS sequence"/>
</dbReference>
<keyword evidence="3" id="KW-1185">Reference proteome</keyword>
<name>A0A2A9DW45_9MICO</name>
<evidence type="ECO:0000313" key="3">
    <source>
        <dbReference type="Proteomes" id="UP000221369"/>
    </source>
</evidence>
<dbReference type="Pfam" id="PF13625">
    <property type="entry name" value="Helicase_C_3"/>
    <property type="match status" value="1"/>
</dbReference>
<keyword evidence="2" id="KW-0347">Helicase</keyword>
<keyword evidence="2" id="KW-0378">Hydrolase</keyword>
<sequence>MTDALLVATHVRSLSDDELLRLLHARGVSDDPRIADFFDLAEKLLERQSVERALRACDRRMLLALSAAAELRSPHTLAELTSFVASLGAGEETAEEAADGLARAGALGLVVVDDHVHSLDAVGSALDEFRGKGLPPTAALADHPPTALNVVTDTDRIDSLAGERAFTTTTAAGEFVTELLRAPARELGRGGLALPDARRLATATGIEFESVGAVLRAAAAAQLLALDGRNWAPTQHGLNWLELSTADRWMALASAWCTAIPDEIRPLLSARCDARWASTLREKARWRYPLGGERVSNRVDALVTQAELLGIVADDTLSRAGAELLEGHPDAAATHLRSTLPHEVSQVYVQDDLSVISPGPLVPSRDSRLRVMADIESRSQATTYRFTRASIDRALGAGEDESSIVAFLTDLSLTGIPQPLRYLISDVAAHHGLLRVRESIIDGRATSIIRSSDDDLLETLTVDQNLASLSLRRMGHGLLESRFSRDLVFWALQDARYPVSAEDEHGELVRVSRHHVAEPSVDSEPDLSGFVSRLRGSVKGTSAHPDDAWLIRQLELAVRSRSTVIVAVAMPGGETVELSLEPTGLAGGRLRGRDSTADVERTLPLASIRSVSPAGS</sequence>
<dbReference type="InterPro" id="IPR032830">
    <property type="entry name" value="XPB/Ssl2_N"/>
</dbReference>
<dbReference type="RefSeq" id="WP_098407222.1">
    <property type="nucleotide sequence ID" value="NZ_PDJE01000001.1"/>
</dbReference>
<protein>
    <submittedName>
        <fullName evidence="2">XPB/Ssl2-like helicase family protein</fullName>
    </submittedName>
</protein>
<proteinExistence type="predicted"/>